<proteinExistence type="predicted"/>
<reference evidence="1 2" key="1">
    <citation type="journal article" date="2019" name="Nat. Ecol. Evol.">
        <title>Megaphylogeny resolves global patterns of mushroom evolution.</title>
        <authorList>
            <person name="Varga T."/>
            <person name="Krizsan K."/>
            <person name="Foldi C."/>
            <person name="Dima B."/>
            <person name="Sanchez-Garcia M."/>
            <person name="Sanchez-Ramirez S."/>
            <person name="Szollosi G.J."/>
            <person name="Szarkandi J.G."/>
            <person name="Papp V."/>
            <person name="Albert L."/>
            <person name="Andreopoulos W."/>
            <person name="Angelini C."/>
            <person name="Antonin V."/>
            <person name="Barry K.W."/>
            <person name="Bougher N.L."/>
            <person name="Buchanan P."/>
            <person name="Buyck B."/>
            <person name="Bense V."/>
            <person name="Catcheside P."/>
            <person name="Chovatia M."/>
            <person name="Cooper J."/>
            <person name="Damon W."/>
            <person name="Desjardin D."/>
            <person name="Finy P."/>
            <person name="Geml J."/>
            <person name="Haridas S."/>
            <person name="Hughes K."/>
            <person name="Justo A."/>
            <person name="Karasinski D."/>
            <person name="Kautmanova I."/>
            <person name="Kiss B."/>
            <person name="Kocsube S."/>
            <person name="Kotiranta H."/>
            <person name="LaButti K.M."/>
            <person name="Lechner B.E."/>
            <person name="Liimatainen K."/>
            <person name="Lipzen A."/>
            <person name="Lukacs Z."/>
            <person name="Mihaltcheva S."/>
            <person name="Morgado L.N."/>
            <person name="Niskanen T."/>
            <person name="Noordeloos M.E."/>
            <person name="Ohm R.A."/>
            <person name="Ortiz-Santana B."/>
            <person name="Ovrebo C."/>
            <person name="Racz N."/>
            <person name="Riley R."/>
            <person name="Savchenko A."/>
            <person name="Shiryaev A."/>
            <person name="Soop K."/>
            <person name="Spirin V."/>
            <person name="Szebenyi C."/>
            <person name="Tomsovsky M."/>
            <person name="Tulloss R.E."/>
            <person name="Uehling J."/>
            <person name="Grigoriev I.V."/>
            <person name="Vagvolgyi C."/>
            <person name="Papp T."/>
            <person name="Martin F.M."/>
            <person name="Miettinen O."/>
            <person name="Hibbett D.S."/>
            <person name="Nagy L.G."/>
        </authorList>
    </citation>
    <scope>NUCLEOTIDE SEQUENCE [LARGE SCALE GENOMIC DNA]</scope>
    <source>
        <strain evidence="1 2">NL-1719</strain>
    </source>
</reference>
<gene>
    <name evidence="1" type="ORF">BDN72DRAFT_842189</name>
</gene>
<dbReference type="EMBL" id="ML208358">
    <property type="protein sequence ID" value="TFK68167.1"/>
    <property type="molecule type" value="Genomic_DNA"/>
</dbReference>
<organism evidence="1 2">
    <name type="scientific">Pluteus cervinus</name>
    <dbReference type="NCBI Taxonomy" id="181527"/>
    <lineage>
        <taxon>Eukaryota</taxon>
        <taxon>Fungi</taxon>
        <taxon>Dikarya</taxon>
        <taxon>Basidiomycota</taxon>
        <taxon>Agaricomycotina</taxon>
        <taxon>Agaricomycetes</taxon>
        <taxon>Agaricomycetidae</taxon>
        <taxon>Agaricales</taxon>
        <taxon>Pluteineae</taxon>
        <taxon>Pluteaceae</taxon>
        <taxon>Pluteus</taxon>
    </lineage>
</organism>
<name>A0ACD3ATC2_9AGAR</name>
<accession>A0ACD3ATC2</accession>
<sequence length="201" mass="22508">MITPITQKKTTGSVELLVNLPNELILEIIEDIEEETLLVLSMVCHRLHLLIIPIILSRYNLLECISQGVLKLDTGNGPVLSALHIATFVTYLKTLDMTLQYMCNFPARLRRLQGFLSKRVDRLENEQEWYSSIAEFLNSAVRLPGSKLSIIGGSGWKTQGKAHVHVVMEDVMEEKKIEKDASSEIVGRTHNSAPLVVRSGS</sequence>
<dbReference type="Proteomes" id="UP000308600">
    <property type="component" value="Unassembled WGS sequence"/>
</dbReference>
<evidence type="ECO:0000313" key="2">
    <source>
        <dbReference type="Proteomes" id="UP000308600"/>
    </source>
</evidence>
<keyword evidence="2" id="KW-1185">Reference proteome</keyword>
<protein>
    <submittedName>
        <fullName evidence="1">Uncharacterized protein</fullName>
    </submittedName>
</protein>
<evidence type="ECO:0000313" key="1">
    <source>
        <dbReference type="EMBL" id="TFK68167.1"/>
    </source>
</evidence>